<feature type="coiled-coil region" evidence="1">
    <location>
        <begin position="53"/>
        <end position="84"/>
    </location>
</feature>
<proteinExistence type="predicted"/>
<accession>A0A4C1YK06</accession>
<organism evidence="2 3">
    <name type="scientific">Eumeta variegata</name>
    <name type="common">Bagworm moth</name>
    <name type="synonym">Eumeta japonica</name>
    <dbReference type="NCBI Taxonomy" id="151549"/>
    <lineage>
        <taxon>Eukaryota</taxon>
        <taxon>Metazoa</taxon>
        <taxon>Ecdysozoa</taxon>
        <taxon>Arthropoda</taxon>
        <taxon>Hexapoda</taxon>
        <taxon>Insecta</taxon>
        <taxon>Pterygota</taxon>
        <taxon>Neoptera</taxon>
        <taxon>Endopterygota</taxon>
        <taxon>Lepidoptera</taxon>
        <taxon>Glossata</taxon>
        <taxon>Ditrysia</taxon>
        <taxon>Tineoidea</taxon>
        <taxon>Psychidae</taxon>
        <taxon>Oiketicinae</taxon>
        <taxon>Eumeta</taxon>
    </lineage>
</organism>
<keyword evidence="1" id="KW-0175">Coiled coil</keyword>
<reference evidence="2 3" key="1">
    <citation type="journal article" date="2019" name="Commun. Biol.">
        <title>The bagworm genome reveals a unique fibroin gene that provides high tensile strength.</title>
        <authorList>
            <person name="Kono N."/>
            <person name="Nakamura H."/>
            <person name="Ohtoshi R."/>
            <person name="Tomita M."/>
            <person name="Numata K."/>
            <person name="Arakawa K."/>
        </authorList>
    </citation>
    <scope>NUCLEOTIDE SEQUENCE [LARGE SCALE GENOMIC DNA]</scope>
</reference>
<dbReference type="Proteomes" id="UP000299102">
    <property type="component" value="Unassembled WGS sequence"/>
</dbReference>
<comment type="caution">
    <text evidence="2">The sequence shown here is derived from an EMBL/GenBank/DDBJ whole genome shotgun (WGS) entry which is preliminary data.</text>
</comment>
<keyword evidence="3" id="KW-1185">Reference proteome</keyword>
<sequence>MSVPNLPTTQQILEDIFDSDVMKENATDGANSVTDNEESIGKAYNVFKDLKELETHSAKYDELNEILSSLNQKLIENINNIRKQS</sequence>
<evidence type="ECO:0000256" key="1">
    <source>
        <dbReference type="SAM" id="Coils"/>
    </source>
</evidence>
<evidence type="ECO:0000313" key="3">
    <source>
        <dbReference type="Proteomes" id="UP000299102"/>
    </source>
</evidence>
<protein>
    <submittedName>
        <fullName evidence="2">Uncharacterized protein</fullName>
    </submittedName>
</protein>
<evidence type="ECO:0000313" key="2">
    <source>
        <dbReference type="EMBL" id="GBP76711.1"/>
    </source>
</evidence>
<gene>
    <name evidence="2" type="ORF">EVAR_52446_1</name>
</gene>
<dbReference type="OrthoDB" id="7159172at2759"/>
<name>A0A4C1YK06_EUMVA</name>
<dbReference type="AlphaFoldDB" id="A0A4C1YK06"/>
<dbReference type="EMBL" id="BGZK01001300">
    <property type="protein sequence ID" value="GBP76711.1"/>
    <property type="molecule type" value="Genomic_DNA"/>
</dbReference>